<dbReference type="KEGG" id="vg:55617388"/>
<dbReference type="EMBL" id="MK813941">
    <property type="protein sequence ID" value="QEG08932.1"/>
    <property type="molecule type" value="Genomic_DNA"/>
</dbReference>
<evidence type="ECO:0000313" key="1">
    <source>
        <dbReference type="EMBL" id="QEG08932.1"/>
    </source>
</evidence>
<dbReference type="Proteomes" id="UP000325103">
    <property type="component" value="Segment"/>
</dbReference>
<dbReference type="RefSeq" id="YP_009847016.1">
    <property type="nucleotide sequence ID" value="NC_048772.1"/>
</dbReference>
<sequence>MRYDNTFLKLLWLLPLFLQPRFIRVMYAKYWFDWFIVYQNNFERRYKYIKALVEWEEFLNIKRRSK</sequence>
<proteinExistence type="predicted"/>
<keyword evidence="2" id="KW-1185">Reference proteome</keyword>
<accession>A0A5B9N8X8</accession>
<reference evidence="1 2" key="1">
    <citation type="submission" date="2019-04" db="EMBL/GenBank/DDBJ databases">
        <title>Nine Novel Phages from a Plateau Lake in Southwest China Provide Insights into Aeromonas Phage Diversity.</title>
        <authorList>
            <person name="Xiao W."/>
            <person name="Bai M."/>
            <person name="Wang Y."/>
            <person name="Cui X."/>
        </authorList>
    </citation>
    <scope>NUCLEOTIDE SEQUENCE [LARGE SCALE GENOMIC DNA]</scope>
</reference>
<organism evidence="1 2">
    <name type="scientific">Aeromonas phage 4L372XY</name>
    <dbReference type="NCBI Taxonomy" id="2588520"/>
    <lineage>
        <taxon>Viruses</taxon>
        <taxon>Duplodnaviria</taxon>
        <taxon>Heunggongvirae</taxon>
        <taxon>Uroviricota</taxon>
        <taxon>Caudoviricetes</taxon>
        <taxon>Plateaulakevirus</taxon>
        <taxon>Plateaulakevirus pv4L372XY</taxon>
    </lineage>
</organism>
<evidence type="ECO:0000313" key="2">
    <source>
        <dbReference type="Proteomes" id="UP000325103"/>
    </source>
</evidence>
<name>A0A5B9N8X8_9CAUD</name>
<dbReference type="GeneID" id="55617388"/>
<gene>
    <name evidence="1" type="primary">4L372XY_217</name>
</gene>
<protein>
    <submittedName>
        <fullName evidence="1">Uncharacterized protein</fullName>
    </submittedName>
</protein>